<keyword evidence="3" id="KW-1185">Reference proteome</keyword>
<feature type="region of interest" description="Disordered" evidence="1">
    <location>
        <begin position="1"/>
        <end position="34"/>
    </location>
</feature>
<name>A0A1Q9CF40_SYMMI</name>
<sequence>MEASVEGGRAWRSRTPKFLTGAERSMPGTMQSSKMVSTYIRQRQQKVMRSCHASGIGGAISLRGNLHLDAATFTSCYAPASSAFMASGDASVGDLSLHGSTGMRAVSASRMKTGDVGCLDAPDCTLEAMEVASCLTV</sequence>
<proteinExistence type="predicted"/>
<dbReference type="EMBL" id="LSRX01001278">
    <property type="protein sequence ID" value="OLP81457.1"/>
    <property type="molecule type" value="Genomic_DNA"/>
</dbReference>
<dbReference type="Proteomes" id="UP000186817">
    <property type="component" value="Unassembled WGS sequence"/>
</dbReference>
<protein>
    <submittedName>
        <fullName evidence="2">Uncharacterized protein</fullName>
    </submittedName>
</protein>
<evidence type="ECO:0000313" key="3">
    <source>
        <dbReference type="Proteomes" id="UP000186817"/>
    </source>
</evidence>
<evidence type="ECO:0000256" key="1">
    <source>
        <dbReference type="SAM" id="MobiDB-lite"/>
    </source>
</evidence>
<comment type="caution">
    <text evidence="2">The sequence shown here is derived from an EMBL/GenBank/DDBJ whole genome shotgun (WGS) entry which is preliminary data.</text>
</comment>
<reference evidence="2 3" key="1">
    <citation type="submission" date="2016-02" db="EMBL/GenBank/DDBJ databases">
        <title>Genome analysis of coral dinoflagellate symbionts highlights evolutionary adaptations to a symbiotic lifestyle.</title>
        <authorList>
            <person name="Aranda M."/>
            <person name="Li Y."/>
            <person name="Liew Y.J."/>
            <person name="Baumgarten S."/>
            <person name="Simakov O."/>
            <person name="Wilson M."/>
            <person name="Piel J."/>
            <person name="Ashoor H."/>
            <person name="Bougouffa S."/>
            <person name="Bajic V.B."/>
            <person name="Ryu T."/>
            <person name="Ravasi T."/>
            <person name="Bayer T."/>
            <person name="Micklem G."/>
            <person name="Kim H."/>
            <person name="Bhak J."/>
            <person name="Lajeunesse T.C."/>
            <person name="Voolstra C.R."/>
        </authorList>
    </citation>
    <scope>NUCLEOTIDE SEQUENCE [LARGE SCALE GENOMIC DNA]</scope>
    <source>
        <strain evidence="2 3">CCMP2467</strain>
    </source>
</reference>
<dbReference type="AlphaFoldDB" id="A0A1Q9CF40"/>
<accession>A0A1Q9CF40</accession>
<organism evidence="2 3">
    <name type="scientific">Symbiodinium microadriaticum</name>
    <name type="common">Dinoflagellate</name>
    <name type="synonym">Zooxanthella microadriatica</name>
    <dbReference type="NCBI Taxonomy" id="2951"/>
    <lineage>
        <taxon>Eukaryota</taxon>
        <taxon>Sar</taxon>
        <taxon>Alveolata</taxon>
        <taxon>Dinophyceae</taxon>
        <taxon>Suessiales</taxon>
        <taxon>Symbiodiniaceae</taxon>
        <taxon>Symbiodinium</taxon>
    </lineage>
</organism>
<evidence type="ECO:0000313" key="2">
    <source>
        <dbReference type="EMBL" id="OLP81457.1"/>
    </source>
</evidence>
<gene>
    <name evidence="2" type="ORF">AK812_SmicGene37998</name>
</gene>